<feature type="domain" description="Thioredoxin" evidence="1">
    <location>
        <begin position="38"/>
        <end position="144"/>
    </location>
</feature>
<keyword evidence="3" id="KW-1185">Reference proteome</keyword>
<dbReference type="AlphaFoldDB" id="A0A238W7T6"/>
<dbReference type="InterPro" id="IPR036249">
    <property type="entry name" value="Thioredoxin-like_sf"/>
</dbReference>
<dbReference type="InterPro" id="IPR013766">
    <property type="entry name" value="Thioredoxin_domain"/>
</dbReference>
<protein>
    <submittedName>
        <fullName evidence="2">Thioredoxin</fullName>
    </submittedName>
</protein>
<dbReference type="SUPFAM" id="SSF52833">
    <property type="entry name" value="Thioredoxin-like"/>
    <property type="match status" value="1"/>
</dbReference>
<proteinExistence type="predicted"/>
<name>A0A238W7T6_9PSEU</name>
<dbReference type="Proteomes" id="UP000198348">
    <property type="component" value="Unassembled WGS sequence"/>
</dbReference>
<dbReference type="Pfam" id="PF00085">
    <property type="entry name" value="Thioredoxin"/>
    <property type="match status" value="1"/>
</dbReference>
<dbReference type="EMBL" id="FZNW01000005">
    <property type="protein sequence ID" value="SNR42471.1"/>
    <property type="molecule type" value="Genomic_DNA"/>
</dbReference>
<dbReference type="RefSeq" id="WP_089300508.1">
    <property type="nucleotide sequence ID" value="NZ_FZNW01000005.1"/>
</dbReference>
<reference evidence="2 3" key="1">
    <citation type="submission" date="2017-06" db="EMBL/GenBank/DDBJ databases">
        <authorList>
            <person name="Kim H.J."/>
            <person name="Triplett B.A."/>
        </authorList>
    </citation>
    <scope>NUCLEOTIDE SEQUENCE [LARGE SCALE GENOMIC DNA]</scope>
    <source>
        <strain evidence="2 3">DSM 45207</strain>
    </source>
</reference>
<evidence type="ECO:0000259" key="1">
    <source>
        <dbReference type="PROSITE" id="PS51352"/>
    </source>
</evidence>
<accession>A0A238W7T6</accession>
<sequence>MTGLVITLVIFAVGTAIGLVLRARDGSIRLTRPGSVRSSAAADLPAPVMRAIDPESRITLVQLSSAACAPCRQAHARLSAAAEHSPEVHHAAIDITERPDVGSALGVLRTPTTVAYDSTGTEVLRVTGVPDTDSLVHALRPHLSPATEP</sequence>
<dbReference type="PROSITE" id="PS51352">
    <property type="entry name" value="THIOREDOXIN_2"/>
    <property type="match status" value="1"/>
</dbReference>
<evidence type="ECO:0000313" key="2">
    <source>
        <dbReference type="EMBL" id="SNR42471.1"/>
    </source>
</evidence>
<dbReference type="OrthoDB" id="1495530at2"/>
<dbReference type="Gene3D" id="3.40.30.10">
    <property type="entry name" value="Glutaredoxin"/>
    <property type="match status" value="1"/>
</dbReference>
<evidence type="ECO:0000313" key="3">
    <source>
        <dbReference type="Proteomes" id="UP000198348"/>
    </source>
</evidence>
<organism evidence="2 3">
    <name type="scientific">Haloechinothrix alba</name>
    <dbReference type="NCBI Taxonomy" id="664784"/>
    <lineage>
        <taxon>Bacteria</taxon>
        <taxon>Bacillati</taxon>
        <taxon>Actinomycetota</taxon>
        <taxon>Actinomycetes</taxon>
        <taxon>Pseudonocardiales</taxon>
        <taxon>Pseudonocardiaceae</taxon>
        <taxon>Haloechinothrix</taxon>
    </lineage>
</organism>
<dbReference type="CDD" id="cd02947">
    <property type="entry name" value="TRX_family"/>
    <property type="match status" value="1"/>
</dbReference>
<gene>
    <name evidence="2" type="ORF">SAMN06265360_105196</name>
</gene>